<dbReference type="EMBL" id="BKCJ011223487">
    <property type="protein sequence ID" value="GFD06235.1"/>
    <property type="molecule type" value="Genomic_DNA"/>
</dbReference>
<feature type="non-terminal residue" evidence="1">
    <location>
        <position position="1"/>
    </location>
</feature>
<name>A0A699T6X3_TANCI</name>
<accession>A0A699T6X3</accession>
<gene>
    <name evidence="1" type="ORF">Tci_878204</name>
</gene>
<organism evidence="1">
    <name type="scientific">Tanacetum cinerariifolium</name>
    <name type="common">Dalmatian daisy</name>
    <name type="synonym">Chrysanthemum cinerariifolium</name>
    <dbReference type="NCBI Taxonomy" id="118510"/>
    <lineage>
        <taxon>Eukaryota</taxon>
        <taxon>Viridiplantae</taxon>
        <taxon>Streptophyta</taxon>
        <taxon>Embryophyta</taxon>
        <taxon>Tracheophyta</taxon>
        <taxon>Spermatophyta</taxon>
        <taxon>Magnoliopsida</taxon>
        <taxon>eudicotyledons</taxon>
        <taxon>Gunneridae</taxon>
        <taxon>Pentapetalae</taxon>
        <taxon>asterids</taxon>
        <taxon>campanulids</taxon>
        <taxon>Asterales</taxon>
        <taxon>Asteraceae</taxon>
        <taxon>Asteroideae</taxon>
        <taxon>Anthemideae</taxon>
        <taxon>Anthemidinae</taxon>
        <taxon>Tanacetum</taxon>
    </lineage>
</organism>
<protein>
    <submittedName>
        <fullName evidence="1">Uncharacterized protein</fullName>
    </submittedName>
</protein>
<dbReference type="AlphaFoldDB" id="A0A699T6X3"/>
<evidence type="ECO:0000313" key="1">
    <source>
        <dbReference type="EMBL" id="GFD06235.1"/>
    </source>
</evidence>
<reference evidence="1" key="1">
    <citation type="journal article" date="2019" name="Sci. Rep.">
        <title>Draft genome of Tanacetum cinerariifolium, the natural source of mosquito coil.</title>
        <authorList>
            <person name="Yamashiro T."/>
            <person name="Shiraishi A."/>
            <person name="Satake H."/>
            <person name="Nakayama K."/>
        </authorList>
    </citation>
    <scope>NUCLEOTIDE SEQUENCE</scope>
</reference>
<sequence>SNIRNLQRWWITSMIVLESVTINFEIATIKMDQLSSTVRIDFRDSEWARPTRFKLTQENLESRIKKQLLITNIENAVFDLVIMKLFSSFFVD</sequence>
<proteinExistence type="predicted"/>
<comment type="caution">
    <text evidence="1">The sequence shown here is derived from an EMBL/GenBank/DDBJ whole genome shotgun (WGS) entry which is preliminary data.</text>
</comment>